<dbReference type="PANTHER" id="PTHR38657">
    <property type="entry name" value="SLR1343 PROTEIN"/>
    <property type="match status" value="1"/>
</dbReference>
<dbReference type="InterPro" id="IPR052551">
    <property type="entry name" value="UV-DNA_repair_photolyase"/>
</dbReference>
<keyword evidence="2" id="KW-1185">Reference proteome</keyword>
<keyword evidence="1" id="KW-0456">Lyase</keyword>
<sequence>MSKPKKLILILGDQLDLQSSALSGFDAKVDQIIMIESAHEANYVWSHKARIALFLSAMRHFAKALEDLKYPLTYVKESTESLVDELRKHVLKKKITHLICVEPGEWRLKQAIETLATDLDLSLDMREDEHFFCSRQTFLDWTANKKELRLEYFYRLMRKTYGILVDAEGNPEGGQWNFDRDNRKPYPKKGPGIIEPPAAFEPDELTQEVLAYVGKTYHSHPGSLEHFQWAVTRKHALEALHYFMEYRLRNFGIYEDAMWTETPFGWHSMLSSALNLKLLNPREVIDAALVSWKKHDLDLSTVEGFIRQILGWREFVRGMYYLDMPQMAQDNYYRHERALPKWYWTGNTKMACMKDAIGQTLKYGYAHHIQRLMVTGNFALLAEILPSEVCDWYLAVYIDAIEWVELPNTAGMALFASGGRFTSKPYVASGAYIKRMSNYCNSCQYKPDIRFGETACPITTLYWNFLMKHRTQFDANPRTRLMTANLNKISAEDQTAIALHAQAIFQHIEEI</sequence>
<dbReference type="SUPFAM" id="SSF48173">
    <property type="entry name" value="Cryptochrome/photolyase FAD-binding domain"/>
    <property type="match status" value="1"/>
</dbReference>
<dbReference type="InterPro" id="IPR007357">
    <property type="entry name" value="PhrB-like"/>
</dbReference>
<dbReference type="Gene3D" id="1.10.10.1710">
    <property type="entry name" value="Deoxyribodipyrimidine photolyase-related"/>
    <property type="match status" value="1"/>
</dbReference>
<dbReference type="GO" id="GO:0016829">
    <property type="term" value="F:lyase activity"/>
    <property type="evidence" value="ECO:0007669"/>
    <property type="project" value="UniProtKB-KW"/>
</dbReference>
<dbReference type="Gene3D" id="1.10.579.10">
    <property type="entry name" value="DNA Cyclobutane Dipyrimidine Photolyase, subunit A, domain 3"/>
    <property type="match status" value="1"/>
</dbReference>
<dbReference type="PANTHER" id="PTHR38657:SF1">
    <property type="entry name" value="SLR1343 PROTEIN"/>
    <property type="match status" value="1"/>
</dbReference>
<dbReference type="RefSeq" id="WP_096672181.1">
    <property type="nucleotide sequence ID" value="NZ_OANS01000001.1"/>
</dbReference>
<accession>A0A240DZJ6</accession>
<dbReference type="InterPro" id="IPR036134">
    <property type="entry name" value="Crypto/Photolyase_FAD-like_sf"/>
</dbReference>
<dbReference type="AlphaFoldDB" id="A0A240DZJ6"/>
<dbReference type="Gene3D" id="3.40.50.620">
    <property type="entry name" value="HUPs"/>
    <property type="match status" value="1"/>
</dbReference>
<reference evidence="2" key="1">
    <citation type="submission" date="2017-08" db="EMBL/GenBank/DDBJ databases">
        <authorList>
            <person name="Varghese N."/>
            <person name="Submissions S."/>
        </authorList>
    </citation>
    <scope>NUCLEOTIDE SEQUENCE [LARGE SCALE GENOMIC DNA]</scope>
    <source>
        <strain evidence="2">AP-Melu-1000-B4</strain>
    </source>
</reference>
<proteinExistence type="predicted"/>
<dbReference type="InterPro" id="IPR014729">
    <property type="entry name" value="Rossmann-like_a/b/a_fold"/>
</dbReference>
<evidence type="ECO:0000313" key="2">
    <source>
        <dbReference type="Proteomes" id="UP000218069"/>
    </source>
</evidence>
<dbReference type="Gene3D" id="1.25.40.80">
    <property type="match status" value="1"/>
</dbReference>
<dbReference type="Proteomes" id="UP000218069">
    <property type="component" value="Unassembled WGS sequence"/>
</dbReference>
<gene>
    <name evidence="1" type="ORF">SAMN06295945_0414</name>
</gene>
<protein>
    <submittedName>
        <fullName evidence="1">Deoxyribodipyrimidine photolyase-related protein</fullName>
    </submittedName>
</protein>
<name>A0A240DZJ6_9BURK</name>
<dbReference type="EMBL" id="OANS01000001">
    <property type="protein sequence ID" value="SNX28094.1"/>
    <property type="molecule type" value="Genomic_DNA"/>
</dbReference>
<dbReference type="OrthoDB" id="5288100at2"/>
<evidence type="ECO:0000313" key="1">
    <source>
        <dbReference type="EMBL" id="SNX28094.1"/>
    </source>
</evidence>
<dbReference type="Pfam" id="PF04244">
    <property type="entry name" value="DPRP"/>
    <property type="match status" value="1"/>
</dbReference>
<organism evidence="1 2">
    <name type="scientific">Polynucleobacter meluiroseus</name>
    <dbReference type="NCBI Taxonomy" id="1938814"/>
    <lineage>
        <taxon>Bacteria</taxon>
        <taxon>Pseudomonadati</taxon>
        <taxon>Pseudomonadota</taxon>
        <taxon>Betaproteobacteria</taxon>
        <taxon>Burkholderiales</taxon>
        <taxon>Burkholderiaceae</taxon>
        <taxon>Polynucleobacter</taxon>
    </lineage>
</organism>